<name>A6BKQ8_9FIRM</name>
<dbReference type="eggNOG" id="ENOG502ZASP">
    <property type="taxonomic scope" value="Bacteria"/>
</dbReference>
<sequence>MNYFDHEENVKFVDGILEYSQEWQWLFDYIDKRYVFEEPKSWHEFVDNSYSIRELIVRFEKIRNVCAKEWIINNSIIKEGWELAKFYNGRIDIVTCQKSINSLTGKLMLLVLWITKLLNIDNGTDYDFNIGMLQEKNYFQLVNIDEIIKNLDEINEFIDNISITGIDEIKKCLNDNVHYIKYDIGAEAEEKIRKRANTYNAFRFDSIRTNLGATWQEDTIFMLLSRDLREADSDGKVLGTDKKNIIRIKDDIDNKDVKFIVETILFYSFGDIPSDECILAHCEMIRREIINKTDLFNLSISSSCKFIEKLFEKKLTGDWRKDTRFVEMLKAFQVYMTPNDIRRIQQMHIPLSKVQIGVYKKFCESKYKDIEEIKELRGIRDYFEDKDVITGIDKTYFEMLSVKFDELVENSERDIILAVSFYYYMIFLIRVKKENMYIDNQRIQSEMLRIKKLWSTNYYEDVVKSMQVISSQQRISAQKCNEFSKRIMINPILFSNLTMSYDQNKILKEMMKAAENPLIMLVSNIEISEVFPREGAKVNYKRHDIDAKFLEIISEIVENKGYKLLNKMLPEKFVAYIYQNCKIELQLNITLFNEEEKMYNLIKAKAPIELLEYDKKISLAMITQLFPVLEMQIRKLVSYLGIFPYKIDEEEFMQCNDPSSLLRELLLQIYNEQKSFENVSDIMFVYNSMYNSNFLNIRNECIHGRDYLAGGKLRYAFRVTLLCIYMVMFRIDTIEEKVSDLID</sequence>
<comment type="caution">
    <text evidence="1">The sequence shown here is derived from an EMBL/GenBank/DDBJ whole genome shotgun (WGS) entry which is preliminary data.</text>
</comment>
<evidence type="ECO:0000313" key="2">
    <source>
        <dbReference type="Proteomes" id="UP000004016"/>
    </source>
</evidence>
<protein>
    <recommendedName>
        <fullName evidence="3">DUF4209 domain-containing protein</fullName>
    </recommendedName>
</protein>
<dbReference type="HOGENOM" id="CLU_367881_0_0_9"/>
<dbReference type="Proteomes" id="UP000004016">
    <property type="component" value="Unassembled WGS sequence"/>
</dbReference>
<dbReference type="EMBL" id="AAXB02000026">
    <property type="protein sequence ID" value="EDM61717.1"/>
    <property type="molecule type" value="Genomic_DNA"/>
</dbReference>
<gene>
    <name evidence="1" type="ORF">DORLON_02914</name>
</gene>
<accession>A6BKQ8</accession>
<organism evidence="1 2">
    <name type="scientific">Dorea longicatena DSM 13814</name>
    <dbReference type="NCBI Taxonomy" id="411462"/>
    <lineage>
        <taxon>Bacteria</taxon>
        <taxon>Bacillati</taxon>
        <taxon>Bacillota</taxon>
        <taxon>Clostridia</taxon>
        <taxon>Lachnospirales</taxon>
        <taxon>Lachnospiraceae</taxon>
        <taxon>Dorea</taxon>
    </lineage>
</organism>
<dbReference type="AlphaFoldDB" id="A6BKQ8"/>
<dbReference type="RefSeq" id="WP_006427450.1">
    <property type="nucleotide sequence ID" value="NZ_DS264400.1"/>
</dbReference>
<proteinExistence type="predicted"/>
<reference evidence="1 2" key="1">
    <citation type="submission" date="2007-03" db="EMBL/GenBank/DDBJ databases">
        <authorList>
            <person name="Fulton L."/>
            <person name="Clifton S."/>
            <person name="Fulton B."/>
            <person name="Xu J."/>
            <person name="Minx P."/>
            <person name="Pepin K.H."/>
            <person name="Johnson M."/>
            <person name="Thiruvilangam P."/>
            <person name="Bhonagiri V."/>
            <person name="Nash W.E."/>
            <person name="Mardis E.R."/>
            <person name="Wilson R.K."/>
        </authorList>
    </citation>
    <scope>NUCLEOTIDE SEQUENCE [LARGE SCALE GENOMIC DNA]</scope>
    <source>
        <strain evidence="1 2">DSM 13814</strain>
    </source>
</reference>
<dbReference type="GeneID" id="93135740"/>
<reference evidence="1 2" key="2">
    <citation type="submission" date="2007-04" db="EMBL/GenBank/DDBJ databases">
        <title>Draft genome sequence of Dorea longicatena (DSM 13814).</title>
        <authorList>
            <person name="Sudarsanam P."/>
            <person name="Ley R."/>
            <person name="Guruge J."/>
            <person name="Turnbaugh P.J."/>
            <person name="Mahowald M."/>
            <person name="Liep D."/>
            <person name="Gordon J."/>
        </authorList>
    </citation>
    <scope>NUCLEOTIDE SEQUENCE [LARGE SCALE GENOMIC DNA]</scope>
    <source>
        <strain evidence="1 2">DSM 13814</strain>
    </source>
</reference>
<evidence type="ECO:0008006" key="3">
    <source>
        <dbReference type="Google" id="ProtNLM"/>
    </source>
</evidence>
<evidence type="ECO:0000313" key="1">
    <source>
        <dbReference type="EMBL" id="EDM61717.1"/>
    </source>
</evidence>